<organism evidence="1 2">
    <name type="scientific">Microbacterium thalassium</name>
    <dbReference type="NCBI Taxonomy" id="362649"/>
    <lineage>
        <taxon>Bacteria</taxon>
        <taxon>Bacillati</taxon>
        <taxon>Actinomycetota</taxon>
        <taxon>Actinomycetes</taxon>
        <taxon>Micrococcales</taxon>
        <taxon>Microbacteriaceae</taxon>
        <taxon>Microbacterium</taxon>
    </lineage>
</organism>
<name>A0A7X0KVX8_9MICO</name>
<protein>
    <recommendedName>
        <fullName evidence="3">Restriction endonuclease</fullName>
    </recommendedName>
</protein>
<evidence type="ECO:0000313" key="1">
    <source>
        <dbReference type="EMBL" id="MBB6392716.1"/>
    </source>
</evidence>
<dbReference type="AlphaFoldDB" id="A0A7X0KVX8"/>
<comment type="caution">
    <text evidence="1">The sequence shown here is derived from an EMBL/GenBank/DDBJ whole genome shotgun (WGS) entry which is preliminary data.</text>
</comment>
<gene>
    <name evidence="1" type="ORF">HD594_003029</name>
</gene>
<sequence>MTSAPFNPIELPPLQGDETFTGVDATVNDFWRFAMSDLRVNTVRGYVAEFLISRALGLTGVADSMTECDLRWNGISINVKSSGYLQAWSQRSLSRIQFSGLYRRAWSVEDGSLGEVPDFHTDVYVFAVQTATEPDKYDQLDANQWDFYVLSQAAVRAHGWGSLSLRKLESLGAARLKLSDLPTAIREAANVGDRQPSRWTRQALQGEGFEGFIPFEAP</sequence>
<evidence type="ECO:0008006" key="3">
    <source>
        <dbReference type="Google" id="ProtNLM"/>
    </source>
</evidence>
<keyword evidence="2" id="KW-1185">Reference proteome</keyword>
<dbReference type="RefSeq" id="WP_221446641.1">
    <property type="nucleotide sequence ID" value="NZ_BAAAJR010000001.1"/>
</dbReference>
<dbReference type="EMBL" id="JACHML010000001">
    <property type="protein sequence ID" value="MBB6392716.1"/>
    <property type="molecule type" value="Genomic_DNA"/>
</dbReference>
<dbReference type="Proteomes" id="UP000537775">
    <property type="component" value="Unassembled WGS sequence"/>
</dbReference>
<accession>A0A7X0KVX8</accession>
<proteinExistence type="predicted"/>
<evidence type="ECO:0000313" key="2">
    <source>
        <dbReference type="Proteomes" id="UP000537775"/>
    </source>
</evidence>
<reference evidence="1 2" key="1">
    <citation type="submission" date="2020-08" db="EMBL/GenBank/DDBJ databases">
        <title>Sequencing the genomes of 1000 actinobacteria strains.</title>
        <authorList>
            <person name="Klenk H.-P."/>
        </authorList>
    </citation>
    <scope>NUCLEOTIDE SEQUENCE [LARGE SCALE GENOMIC DNA]</scope>
    <source>
        <strain evidence="1 2">DSM 12511</strain>
    </source>
</reference>